<dbReference type="PANTHER" id="PTHR45695">
    <property type="entry name" value="LEUCOKININ RECEPTOR-RELATED"/>
    <property type="match status" value="1"/>
</dbReference>
<reference evidence="12" key="1">
    <citation type="submission" date="2022-03" db="EMBL/GenBank/DDBJ databases">
        <authorList>
            <person name="Martin C."/>
        </authorList>
    </citation>
    <scope>NUCLEOTIDE SEQUENCE</scope>
</reference>
<evidence type="ECO:0000313" key="12">
    <source>
        <dbReference type="EMBL" id="CAH1775601.1"/>
    </source>
</evidence>
<dbReference type="SMART" id="SM01381">
    <property type="entry name" value="7TM_GPCR_Srsx"/>
    <property type="match status" value="1"/>
</dbReference>
<protein>
    <recommendedName>
        <fullName evidence="11">G-protein coupled receptors family 1 profile domain-containing protein</fullName>
    </recommendedName>
</protein>
<keyword evidence="6 10" id="KW-0472">Membrane</keyword>
<feature type="transmembrane region" description="Helical" evidence="10">
    <location>
        <begin position="46"/>
        <end position="71"/>
    </location>
</feature>
<accession>A0A8S4N3Z2</accession>
<dbReference type="InterPro" id="IPR000276">
    <property type="entry name" value="GPCR_Rhodpsn"/>
</dbReference>
<dbReference type="InterPro" id="IPR000611">
    <property type="entry name" value="NPY_rcpt"/>
</dbReference>
<dbReference type="InterPro" id="IPR017452">
    <property type="entry name" value="GPCR_Rhodpsn_7TM"/>
</dbReference>
<keyword evidence="7" id="KW-0675">Receptor</keyword>
<evidence type="ECO:0000256" key="1">
    <source>
        <dbReference type="ARBA" id="ARBA00004141"/>
    </source>
</evidence>
<sequence length="470" mass="53216">MANLTIVDQPVLLSGNDTISSYNDWLYKGINEFKETLYTHKETRTIVLISIYVPVFTFALFGNILVLILVFTNRKMRNVTNVFLANLAVADLLVCIFCIPLTAGNIVYNMWIYGEVLCKLSAYLQGVSVAASTLTIMAQSADRYIAIRHPVKARRFATMRNARILIICIWTLACGLMIPLIIIRKLHSFDLGPYSAELTVCKEAWQSSFDNKLYDSFLLAFIYLIPGSVVIILYSMTGCRLLMSDTFLQRNNSGVSRRNNLMAGRRKVARMLLIIAILFAVSWLPYYIVNLSMLYDDKYQTGGYLEALPFALLLGHSNSAQNPLLCSFMNTHFKERIKGMLKGRCHQQDVNRQNSTYMQYSERVGSERVELSFKRIFRQSTHSNGTRTSSLKELPGAEKFSLNGSIHSRISSHKAPAYIHKHSNQPSDKNVKNANDVSFVVAKTIVDVSRESSSKDENRQLDDTTEITNK</sequence>
<dbReference type="PROSITE" id="PS50262">
    <property type="entry name" value="G_PROTEIN_RECEP_F1_2"/>
    <property type="match status" value="1"/>
</dbReference>
<evidence type="ECO:0000256" key="2">
    <source>
        <dbReference type="ARBA" id="ARBA00010663"/>
    </source>
</evidence>
<evidence type="ECO:0000256" key="9">
    <source>
        <dbReference type="SAM" id="MobiDB-lite"/>
    </source>
</evidence>
<dbReference type="OrthoDB" id="10037617at2759"/>
<evidence type="ECO:0000313" key="13">
    <source>
        <dbReference type="Proteomes" id="UP000749559"/>
    </source>
</evidence>
<evidence type="ECO:0000256" key="3">
    <source>
        <dbReference type="ARBA" id="ARBA00022692"/>
    </source>
</evidence>
<keyword evidence="13" id="KW-1185">Reference proteome</keyword>
<feature type="transmembrane region" description="Helical" evidence="10">
    <location>
        <begin position="217"/>
        <end position="236"/>
    </location>
</feature>
<dbReference type="PRINTS" id="PR00237">
    <property type="entry name" value="GPCRRHODOPSN"/>
</dbReference>
<evidence type="ECO:0000256" key="6">
    <source>
        <dbReference type="ARBA" id="ARBA00023136"/>
    </source>
</evidence>
<feature type="transmembrane region" description="Helical" evidence="10">
    <location>
        <begin position="120"/>
        <end position="141"/>
    </location>
</feature>
<dbReference type="SUPFAM" id="SSF81321">
    <property type="entry name" value="Family A G protein-coupled receptor-like"/>
    <property type="match status" value="1"/>
</dbReference>
<evidence type="ECO:0000256" key="8">
    <source>
        <dbReference type="ARBA" id="ARBA00023224"/>
    </source>
</evidence>
<dbReference type="Pfam" id="PF00001">
    <property type="entry name" value="7tm_1"/>
    <property type="match status" value="1"/>
</dbReference>
<dbReference type="GO" id="GO:0004983">
    <property type="term" value="F:neuropeptide Y receptor activity"/>
    <property type="evidence" value="ECO:0007669"/>
    <property type="project" value="InterPro"/>
</dbReference>
<proteinExistence type="inferred from homology"/>
<dbReference type="Proteomes" id="UP000749559">
    <property type="component" value="Unassembled WGS sequence"/>
</dbReference>
<feature type="domain" description="G-protein coupled receptors family 1 profile" evidence="11">
    <location>
        <begin position="62"/>
        <end position="326"/>
    </location>
</feature>
<feature type="transmembrane region" description="Helical" evidence="10">
    <location>
        <begin position="83"/>
        <end position="108"/>
    </location>
</feature>
<feature type="transmembrane region" description="Helical" evidence="10">
    <location>
        <begin position="268"/>
        <end position="288"/>
    </location>
</feature>
<comment type="caution">
    <text evidence="12">The sequence shown here is derived from an EMBL/GenBank/DDBJ whole genome shotgun (WGS) entry which is preliminary data.</text>
</comment>
<dbReference type="PRINTS" id="PR01012">
    <property type="entry name" value="NRPEPTIDEYR"/>
</dbReference>
<dbReference type="Gene3D" id="1.20.1070.10">
    <property type="entry name" value="Rhodopsin 7-helix transmembrane proteins"/>
    <property type="match status" value="1"/>
</dbReference>
<name>A0A8S4N3Z2_OWEFU</name>
<feature type="transmembrane region" description="Helical" evidence="10">
    <location>
        <begin position="162"/>
        <end position="183"/>
    </location>
</feature>
<dbReference type="CDD" id="cd14993">
    <property type="entry name" value="7tmA_CCKR-like"/>
    <property type="match status" value="1"/>
</dbReference>
<evidence type="ECO:0000256" key="4">
    <source>
        <dbReference type="ARBA" id="ARBA00022989"/>
    </source>
</evidence>
<gene>
    <name evidence="12" type="ORF">OFUS_LOCUS2889</name>
</gene>
<keyword evidence="5" id="KW-0297">G-protein coupled receptor</keyword>
<evidence type="ECO:0000256" key="5">
    <source>
        <dbReference type="ARBA" id="ARBA00023040"/>
    </source>
</evidence>
<keyword evidence="8" id="KW-0807">Transducer</keyword>
<feature type="compositionally biased region" description="Basic and acidic residues" evidence="9">
    <location>
        <begin position="449"/>
        <end position="462"/>
    </location>
</feature>
<comment type="subcellular location">
    <subcellularLocation>
        <location evidence="1">Membrane</location>
        <topology evidence="1">Multi-pass membrane protein</topology>
    </subcellularLocation>
</comment>
<feature type="region of interest" description="Disordered" evidence="9">
    <location>
        <begin position="449"/>
        <end position="470"/>
    </location>
</feature>
<keyword evidence="3 10" id="KW-0812">Transmembrane</keyword>
<organism evidence="12 13">
    <name type="scientific">Owenia fusiformis</name>
    <name type="common">Polychaete worm</name>
    <dbReference type="NCBI Taxonomy" id="6347"/>
    <lineage>
        <taxon>Eukaryota</taxon>
        <taxon>Metazoa</taxon>
        <taxon>Spiralia</taxon>
        <taxon>Lophotrochozoa</taxon>
        <taxon>Annelida</taxon>
        <taxon>Polychaeta</taxon>
        <taxon>Sedentaria</taxon>
        <taxon>Canalipalpata</taxon>
        <taxon>Sabellida</taxon>
        <taxon>Oweniida</taxon>
        <taxon>Oweniidae</taxon>
        <taxon>Owenia</taxon>
    </lineage>
</organism>
<dbReference type="AlphaFoldDB" id="A0A8S4N3Z2"/>
<dbReference type="EMBL" id="CAIIXF020000001">
    <property type="protein sequence ID" value="CAH1775601.1"/>
    <property type="molecule type" value="Genomic_DNA"/>
</dbReference>
<dbReference type="PANTHER" id="PTHR45695:SF15">
    <property type="entry name" value="OPSIN RH2"/>
    <property type="match status" value="1"/>
</dbReference>
<dbReference type="GO" id="GO:0005886">
    <property type="term" value="C:plasma membrane"/>
    <property type="evidence" value="ECO:0007669"/>
    <property type="project" value="TreeGrafter"/>
</dbReference>
<evidence type="ECO:0000256" key="7">
    <source>
        <dbReference type="ARBA" id="ARBA00023170"/>
    </source>
</evidence>
<keyword evidence="4 10" id="KW-1133">Transmembrane helix</keyword>
<evidence type="ECO:0000256" key="10">
    <source>
        <dbReference type="SAM" id="Phobius"/>
    </source>
</evidence>
<evidence type="ECO:0000259" key="11">
    <source>
        <dbReference type="PROSITE" id="PS50262"/>
    </source>
</evidence>
<comment type="similarity">
    <text evidence="2">Belongs to the G-protein coupled receptor 1 family.</text>
</comment>